<dbReference type="RefSeq" id="XP_053019268.1">
    <property type="nucleotide sequence ID" value="XM_053168017.1"/>
</dbReference>
<feature type="transmembrane region" description="Helical" evidence="2">
    <location>
        <begin position="12"/>
        <end position="29"/>
    </location>
</feature>
<feature type="region of interest" description="Disordered" evidence="1">
    <location>
        <begin position="115"/>
        <end position="282"/>
    </location>
</feature>
<proteinExistence type="predicted"/>
<dbReference type="Proteomes" id="UP001164743">
    <property type="component" value="Chromosome 4A"/>
</dbReference>
<accession>A0ABY7CHA2</accession>
<dbReference type="EMBL" id="CP110424">
    <property type="protein sequence ID" value="WAQ83713.1"/>
    <property type="molecule type" value="Genomic_DNA"/>
</dbReference>
<reference evidence="3" key="1">
    <citation type="submission" date="2022-10" db="EMBL/GenBank/DDBJ databases">
        <title>Puccinia triticina Genome sequencing and assembly.</title>
        <authorList>
            <person name="Li C."/>
        </authorList>
    </citation>
    <scope>NUCLEOTIDE SEQUENCE</scope>
    <source>
        <strain evidence="3">Pt15</strain>
    </source>
</reference>
<sequence>MVPTNSNPSFKTLAVQVLLSYCIFLNTVYGMMSFKSGRSADALVETAGGLIGTDNLNSAFGAGKGLGTSMQDTTKLGGAGTTTVKTQDLATMRDGSTLKKDEDAMKFRDLNADKTIPLERPDLRSSEETIAERMKQSTSDVRGQGAPPEMAPSSQAQLESSRIPDAASVGQQAKMPQEAKVASTKRVTWAEQDKPDQRVAEAQVTDVPASTRSSRGMKQDLSKIFSPSKKTQTEQSTVGKSTGSTKLQIRPQRSSLSLDPDSKARRTRMNQLRAALSNPEEA</sequence>
<evidence type="ECO:0000313" key="3">
    <source>
        <dbReference type="EMBL" id="WAQ83713.1"/>
    </source>
</evidence>
<evidence type="ECO:0000313" key="4">
    <source>
        <dbReference type="Proteomes" id="UP001164743"/>
    </source>
</evidence>
<protein>
    <submittedName>
        <fullName evidence="3">Uncharacterized protein</fullName>
    </submittedName>
</protein>
<dbReference type="GeneID" id="77808912"/>
<keyword evidence="4" id="KW-1185">Reference proteome</keyword>
<feature type="compositionally biased region" description="Polar residues" evidence="1">
    <location>
        <begin position="228"/>
        <end position="257"/>
    </location>
</feature>
<organism evidence="3 4">
    <name type="scientific">Puccinia triticina</name>
    <dbReference type="NCBI Taxonomy" id="208348"/>
    <lineage>
        <taxon>Eukaryota</taxon>
        <taxon>Fungi</taxon>
        <taxon>Dikarya</taxon>
        <taxon>Basidiomycota</taxon>
        <taxon>Pucciniomycotina</taxon>
        <taxon>Pucciniomycetes</taxon>
        <taxon>Pucciniales</taxon>
        <taxon>Pucciniaceae</taxon>
        <taxon>Puccinia</taxon>
    </lineage>
</organism>
<keyword evidence="2" id="KW-0472">Membrane</keyword>
<name>A0ABY7CHA2_9BASI</name>
<keyword evidence="2" id="KW-0812">Transmembrane</keyword>
<keyword evidence="2" id="KW-1133">Transmembrane helix</keyword>
<evidence type="ECO:0000256" key="1">
    <source>
        <dbReference type="SAM" id="MobiDB-lite"/>
    </source>
</evidence>
<evidence type="ECO:0000256" key="2">
    <source>
        <dbReference type="SAM" id="Phobius"/>
    </source>
</evidence>
<gene>
    <name evidence="3" type="ORF">PtA15_4A161</name>
</gene>
<feature type="compositionally biased region" description="Basic and acidic residues" evidence="1">
    <location>
        <begin position="115"/>
        <end position="135"/>
    </location>
</feature>